<organism evidence="4 5">
    <name type="scientific">Actinomadura latina</name>
    <dbReference type="NCBI Taxonomy" id="163603"/>
    <lineage>
        <taxon>Bacteria</taxon>
        <taxon>Bacillati</taxon>
        <taxon>Actinomycetota</taxon>
        <taxon>Actinomycetes</taxon>
        <taxon>Streptosporangiales</taxon>
        <taxon>Thermomonosporaceae</taxon>
        <taxon>Actinomadura</taxon>
    </lineage>
</organism>
<reference evidence="4 5" key="1">
    <citation type="submission" date="2020-04" db="EMBL/GenBank/DDBJ databases">
        <title>MicrobeNet Type strains.</title>
        <authorList>
            <person name="Nicholson A.C."/>
        </authorList>
    </citation>
    <scope>NUCLEOTIDE SEQUENCE [LARGE SCALE GENOMIC DNA]</scope>
    <source>
        <strain evidence="4 5">ATCC BAA-277</strain>
    </source>
</reference>
<evidence type="ECO:0000313" key="5">
    <source>
        <dbReference type="Proteomes" id="UP000579250"/>
    </source>
</evidence>
<feature type="transmembrane region" description="Helical" evidence="2">
    <location>
        <begin position="44"/>
        <end position="64"/>
    </location>
</feature>
<feature type="transmembrane region" description="Helical" evidence="2">
    <location>
        <begin position="84"/>
        <end position="104"/>
    </location>
</feature>
<feature type="transmembrane region" description="Helical" evidence="2">
    <location>
        <begin position="116"/>
        <end position="141"/>
    </location>
</feature>
<dbReference type="InterPro" id="IPR025328">
    <property type="entry name" value="DUF4234"/>
</dbReference>
<evidence type="ECO:0000259" key="3">
    <source>
        <dbReference type="Pfam" id="PF14018"/>
    </source>
</evidence>
<dbReference type="Pfam" id="PF14018">
    <property type="entry name" value="DUF4234"/>
    <property type="match status" value="1"/>
</dbReference>
<evidence type="ECO:0000256" key="2">
    <source>
        <dbReference type="SAM" id="Phobius"/>
    </source>
</evidence>
<proteinExistence type="predicted"/>
<keyword evidence="2" id="KW-0472">Membrane</keyword>
<comment type="caution">
    <text evidence="4">The sequence shown here is derived from an EMBL/GenBank/DDBJ whole genome shotgun (WGS) entry which is preliminary data.</text>
</comment>
<feature type="region of interest" description="Disordered" evidence="1">
    <location>
        <begin position="1"/>
        <end position="32"/>
    </location>
</feature>
<gene>
    <name evidence="4" type="ORF">HGB48_26520</name>
</gene>
<evidence type="ECO:0000256" key="1">
    <source>
        <dbReference type="SAM" id="MobiDB-lite"/>
    </source>
</evidence>
<sequence>MSYPQQGQGQAQQPHQGGQVPAPAQQQAPAAVGAGNNMKRRNPVGAWLGLPIITFGIYGLVWFFKVHTELHEYDRRIDNAATNALLSMLFGAITLGIWPLVMYVKLAGRIAQAQRAAGLQATCSGGMGFLLGIFGFGVLYYQIQLNKVVDRYGDTPAGQQVSLVA</sequence>
<feature type="domain" description="DUF4234" evidence="3">
    <location>
        <begin position="43"/>
        <end position="112"/>
    </location>
</feature>
<dbReference type="EMBL" id="JAAXPI010000050">
    <property type="protein sequence ID" value="NKZ07264.1"/>
    <property type="molecule type" value="Genomic_DNA"/>
</dbReference>
<dbReference type="RefSeq" id="WP_067635702.1">
    <property type="nucleotide sequence ID" value="NZ_JAAXPI010000050.1"/>
</dbReference>
<accession>A0A846Z936</accession>
<protein>
    <submittedName>
        <fullName evidence="4">DUF4234 domain-containing protein</fullName>
    </submittedName>
</protein>
<name>A0A846Z936_9ACTN</name>
<keyword evidence="5" id="KW-1185">Reference proteome</keyword>
<keyword evidence="2" id="KW-0812">Transmembrane</keyword>
<dbReference type="Proteomes" id="UP000579250">
    <property type="component" value="Unassembled WGS sequence"/>
</dbReference>
<dbReference type="AlphaFoldDB" id="A0A846Z936"/>
<keyword evidence="2" id="KW-1133">Transmembrane helix</keyword>
<evidence type="ECO:0000313" key="4">
    <source>
        <dbReference type="EMBL" id="NKZ07264.1"/>
    </source>
</evidence>